<feature type="region of interest" description="Disordered" evidence="1">
    <location>
        <begin position="1"/>
        <end position="44"/>
    </location>
</feature>
<gene>
    <name evidence="2" type="ORF">MAR_037935</name>
</gene>
<dbReference type="EMBL" id="CP111024">
    <property type="protein sequence ID" value="WAR24266.1"/>
    <property type="molecule type" value="Genomic_DNA"/>
</dbReference>
<evidence type="ECO:0000256" key="1">
    <source>
        <dbReference type="SAM" id="MobiDB-lite"/>
    </source>
</evidence>
<protein>
    <submittedName>
        <fullName evidence="2">Uncharacterized protein</fullName>
    </submittedName>
</protein>
<evidence type="ECO:0000313" key="3">
    <source>
        <dbReference type="Proteomes" id="UP001164746"/>
    </source>
</evidence>
<feature type="compositionally biased region" description="Basic and acidic residues" evidence="1">
    <location>
        <begin position="16"/>
        <end position="27"/>
    </location>
</feature>
<proteinExistence type="predicted"/>
<accession>A0ABY7FYT1</accession>
<name>A0ABY7FYT1_MYAAR</name>
<organism evidence="2 3">
    <name type="scientific">Mya arenaria</name>
    <name type="common">Soft-shell clam</name>
    <dbReference type="NCBI Taxonomy" id="6604"/>
    <lineage>
        <taxon>Eukaryota</taxon>
        <taxon>Metazoa</taxon>
        <taxon>Spiralia</taxon>
        <taxon>Lophotrochozoa</taxon>
        <taxon>Mollusca</taxon>
        <taxon>Bivalvia</taxon>
        <taxon>Autobranchia</taxon>
        <taxon>Heteroconchia</taxon>
        <taxon>Euheterodonta</taxon>
        <taxon>Imparidentia</taxon>
        <taxon>Neoheterodontei</taxon>
        <taxon>Myida</taxon>
        <taxon>Myoidea</taxon>
        <taxon>Myidae</taxon>
        <taxon>Mya</taxon>
    </lineage>
</organism>
<dbReference type="InterPro" id="IPR011604">
    <property type="entry name" value="PDDEXK-like_dom_sf"/>
</dbReference>
<sequence length="133" mass="15297">MRPFKAGEMSWTKSSYGKERCQTDEKKKQRHNFTPLNTEQTKMVKDEGSMRKVLYSILKEDAKSVVKALSMTQEEIDSICKQTVEQAFSKEWHNQRKGRVTASLFHRLASRAKTLQKNEDANVTALTDTLLGK</sequence>
<evidence type="ECO:0000313" key="2">
    <source>
        <dbReference type="EMBL" id="WAR24266.1"/>
    </source>
</evidence>
<keyword evidence="3" id="KW-1185">Reference proteome</keyword>
<reference evidence="2" key="1">
    <citation type="submission" date="2022-11" db="EMBL/GenBank/DDBJ databases">
        <title>Centuries of genome instability and evolution in soft-shell clam transmissible cancer (bioRxiv).</title>
        <authorList>
            <person name="Hart S.F.M."/>
            <person name="Yonemitsu M.A."/>
            <person name="Giersch R.M."/>
            <person name="Beal B.F."/>
            <person name="Arriagada G."/>
            <person name="Davis B.W."/>
            <person name="Ostrander E.A."/>
            <person name="Goff S.P."/>
            <person name="Metzger M.J."/>
        </authorList>
    </citation>
    <scope>NUCLEOTIDE SEQUENCE</scope>
    <source>
        <strain evidence="2">MELC-2E11</strain>
        <tissue evidence="2">Siphon/mantle</tissue>
    </source>
</reference>
<dbReference type="Proteomes" id="UP001164746">
    <property type="component" value="Chromosome 13"/>
</dbReference>
<dbReference type="Gene3D" id="3.90.320.10">
    <property type="match status" value="1"/>
</dbReference>
<feature type="compositionally biased region" description="Polar residues" evidence="1">
    <location>
        <begin position="32"/>
        <end position="41"/>
    </location>
</feature>